<gene>
    <name evidence="4" type="ORF">HLASF_2082</name>
</gene>
<accession>A0A0F7PG34</accession>
<keyword evidence="5" id="KW-1185">Reference proteome</keyword>
<feature type="transmembrane region" description="Helical" evidence="1">
    <location>
        <begin position="63"/>
        <end position="82"/>
    </location>
</feature>
<feature type="transmembrane region" description="Helical" evidence="1">
    <location>
        <begin position="264"/>
        <end position="284"/>
    </location>
</feature>
<dbReference type="InterPro" id="IPR025105">
    <property type="entry name" value="DUF4010"/>
</dbReference>
<evidence type="ECO:0000313" key="4">
    <source>
        <dbReference type="EMBL" id="AKH98544.1"/>
    </source>
</evidence>
<dbReference type="Pfam" id="PF02308">
    <property type="entry name" value="MgtC"/>
    <property type="match status" value="1"/>
</dbReference>
<feature type="transmembrane region" description="Helical" evidence="1">
    <location>
        <begin position="173"/>
        <end position="195"/>
    </location>
</feature>
<dbReference type="RefSeq" id="WP_050049198.1">
    <property type="nucleotide sequence ID" value="NZ_CP008874.1"/>
</dbReference>
<organism evidence="4 5">
    <name type="scientific">Halanaeroarchaeum sulfurireducens</name>
    <dbReference type="NCBI Taxonomy" id="1604004"/>
    <lineage>
        <taxon>Archaea</taxon>
        <taxon>Methanobacteriati</taxon>
        <taxon>Methanobacteriota</taxon>
        <taxon>Stenosarchaea group</taxon>
        <taxon>Halobacteria</taxon>
        <taxon>Halobacteriales</taxon>
        <taxon>Halobacteriaceae</taxon>
        <taxon>Halanaeroarchaeum</taxon>
    </lineage>
</organism>
<name>A0A0F7PG34_9EURY</name>
<evidence type="ECO:0000256" key="1">
    <source>
        <dbReference type="SAM" id="Phobius"/>
    </source>
</evidence>
<dbReference type="OrthoDB" id="187863at2157"/>
<feature type="transmembrane region" description="Helical" evidence="1">
    <location>
        <begin position="367"/>
        <end position="386"/>
    </location>
</feature>
<dbReference type="PANTHER" id="PTHR39084:SF1">
    <property type="entry name" value="DUF4010 DOMAIN-CONTAINING PROTEIN"/>
    <property type="match status" value="1"/>
</dbReference>
<proteinExistence type="predicted"/>
<dbReference type="Pfam" id="PF13194">
    <property type="entry name" value="DUF4010"/>
    <property type="match status" value="1"/>
</dbReference>
<feature type="domain" description="DUF4010" evidence="3">
    <location>
        <begin position="182"/>
        <end position="388"/>
    </location>
</feature>
<feature type="transmembrane region" description="Helical" evidence="1">
    <location>
        <begin position="236"/>
        <end position="257"/>
    </location>
</feature>
<dbReference type="KEGG" id="hsu:HLASF_2082"/>
<dbReference type="PANTHER" id="PTHR39084">
    <property type="entry name" value="MEMBRANE PROTEIN-RELATED"/>
    <property type="match status" value="1"/>
</dbReference>
<sequence length="416" mass="43691">MEPVDPGILKEILVAIALGALVGIEREQAPDRKYAGIRTLSILTASGALVVGIGEMVQSAAPVLIYLAFVAILSLSIIYVRLEVQDSNIGFTTSTTVFLLGLVGVLVGYGRYFPAVAIVLIVVFMLSEKESFQRYVARFHSDDLSDAITVGILALVIYPILPEGAVDPYGVLFLRKALLFVILILMVQFAAFISLQWWKIRIGMLAAAAVGGVVSSLAVATTMIEYVAKGRLSDAAYSATLAASVAMIARNGALAVALSPGFRLLRPIIVPFGLAVAVGTGFVVMNCRRASSIGELDFGTESPFSFRSAFQFGVLFLAILMLSELATTYLSVFGAYGAAFLGGFGSSTAVVASAATLLSAGSMTETQAAIMVSLGIIASLLSKLFYSEVGGARQLTLRLLAPYALMGATILGGLLL</sequence>
<evidence type="ECO:0000259" key="2">
    <source>
        <dbReference type="Pfam" id="PF02308"/>
    </source>
</evidence>
<feature type="transmembrane region" description="Helical" evidence="1">
    <location>
        <begin position="6"/>
        <end position="24"/>
    </location>
</feature>
<feature type="transmembrane region" description="Helical" evidence="1">
    <location>
        <begin position="202"/>
        <end position="224"/>
    </location>
</feature>
<feature type="transmembrane region" description="Helical" evidence="1">
    <location>
        <begin position="395"/>
        <end position="415"/>
    </location>
</feature>
<reference evidence="4 5" key="1">
    <citation type="journal article" date="2015" name="ISME J.">
        <title>Elemental sulfur and acetate can support life of a novel strictly anaerobic haloarchaeon.</title>
        <authorList>
            <person name="Sorokin D.Y."/>
            <person name="Kublanov I.V."/>
            <person name="Gavrilov S.N."/>
            <person name="Rojo D."/>
            <person name="Roman P."/>
            <person name="Golyshin P.N."/>
            <person name="Slepak V.Z."/>
            <person name="Smedile F."/>
            <person name="Ferrer M."/>
            <person name="Messina E."/>
            <person name="La Cono V."/>
            <person name="Yakimov M.M."/>
        </authorList>
    </citation>
    <scope>NUCLEOTIDE SEQUENCE [LARGE SCALE GENOMIC DNA]</scope>
    <source>
        <strain evidence="4 5">HSR2</strain>
    </source>
</reference>
<keyword evidence="1" id="KW-0812">Transmembrane</keyword>
<dbReference type="Proteomes" id="UP000069906">
    <property type="component" value="Chromosome"/>
</dbReference>
<feature type="transmembrane region" description="Helical" evidence="1">
    <location>
        <begin position="329"/>
        <end position="355"/>
    </location>
</feature>
<feature type="transmembrane region" description="Helical" evidence="1">
    <location>
        <begin position="144"/>
        <end position="161"/>
    </location>
</feature>
<dbReference type="EMBL" id="CP008874">
    <property type="protein sequence ID" value="AKH98544.1"/>
    <property type="molecule type" value="Genomic_DNA"/>
</dbReference>
<keyword evidence="1" id="KW-0472">Membrane</keyword>
<keyword evidence="1" id="KW-1133">Transmembrane helix</keyword>
<feature type="transmembrane region" description="Helical" evidence="1">
    <location>
        <begin position="36"/>
        <end position="57"/>
    </location>
</feature>
<dbReference type="GeneID" id="25160234"/>
<evidence type="ECO:0000313" key="5">
    <source>
        <dbReference type="Proteomes" id="UP000069906"/>
    </source>
</evidence>
<protein>
    <submittedName>
        <fullName evidence="4">Putative membrane protein</fullName>
    </submittedName>
</protein>
<dbReference type="HOGENOM" id="CLU_036781_1_1_2"/>
<evidence type="ECO:0000259" key="3">
    <source>
        <dbReference type="Pfam" id="PF13194"/>
    </source>
</evidence>
<dbReference type="InterPro" id="IPR049177">
    <property type="entry name" value="MgtC_SapB_SrpB_YhiD_N"/>
</dbReference>
<dbReference type="AlphaFoldDB" id="A0A0F7PG34"/>
<feature type="domain" description="MgtC/SapB/SrpB/YhiD N-terminal" evidence="2">
    <location>
        <begin position="12"/>
        <end position="134"/>
    </location>
</feature>